<organism evidence="2 3">
    <name type="scientific">Paenibacillus nuruki</name>
    <dbReference type="NCBI Taxonomy" id="1886670"/>
    <lineage>
        <taxon>Bacteria</taxon>
        <taxon>Bacillati</taxon>
        <taxon>Bacillota</taxon>
        <taxon>Bacilli</taxon>
        <taxon>Bacillales</taxon>
        <taxon>Paenibacillaceae</taxon>
        <taxon>Paenibacillus</taxon>
    </lineage>
</organism>
<keyword evidence="1" id="KW-1133">Transmembrane helix</keyword>
<dbReference type="RefSeq" id="WP_069329802.1">
    <property type="nucleotide sequence ID" value="NZ_MDER01000094.1"/>
</dbReference>
<keyword evidence="3" id="KW-1185">Reference proteome</keyword>
<dbReference type="EMBL" id="MDER01000094">
    <property type="protein sequence ID" value="ODP26151.1"/>
    <property type="molecule type" value="Genomic_DNA"/>
</dbReference>
<gene>
    <name evidence="2" type="ORF">PTI45_04493</name>
</gene>
<reference evidence="2 3" key="1">
    <citation type="submission" date="2016-08" db="EMBL/GenBank/DDBJ databases">
        <title>Genome sequencing of Paenibacillus sp. TI45-13ar, isolated from Korean traditional nuruk.</title>
        <authorList>
            <person name="Kim S.-J."/>
        </authorList>
    </citation>
    <scope>NUCLEOTIDE SEQUENCE [LARGE SCALE GENOMIC DNA]</scope>
    <source>
        <strain evidence="2 3">TI45-13ar</strain>
    </source>
</reference>
<comment type="caution">
    <text evidence="2">The sequence shown here is derived from an EMBL/GenBank/DDBJ whole genome shotgun (WGS) entry which is preliminary data.</text>
</comment>
<feature type="transmembrane region" description="Helical" evidence="1">
    <location>
        <begin position="31"/>
        <end position="48"/>
    </location>
</feature>
<accession>A0A1E3KXW0</accession>
<protein>
    <submittedName>
        <fullName evidence="2">Uncharacterized protein</fullName>
    </submittedName>
</protein>
<feature type="transmembrane region" description="Helical" evidence="1">
    <location>
        <begin position="6"/>
        <end position="24"/>
    </location>
</feature>
<keyword evidence="1" id="KW-0472">Membrane</keyword>
<dbReference type="AlphaFoldDB" id="A0A1E3KXW0"/>
<sequence length="86" mass="10007">MNPVFFVLVLVGILLIWLVIRQIMKKKYGEAFVSFMLGIAILFQVYAYSQMNPHLTKISFILLIIALLSRFIEGIIHILKRRRQAS</sequence>
<evidence type="ECO:0000256" key="1">
    <source>
        <dbReference type="SAM" id="Phobius"/>
    </source>
</evidence>
<feature type="transmembrane region" description="Helical" evidence="1">
    <location>
        <begin position="60"/>
        <end position="79"/>
    </location>
</feature>
<keyword evidence="1" id="KW-0812">Transmembrane</keyword>
<dbReference type="Proteomes" id="UP000094578">
    <property type="component" value="Unassembled WGS sequence"/>
</dbReference>
<evidence type="ECO:0000313" key="3">
    <source>
        <dbReference type="Proteomes" id="UP000094578"/>
    </source>
</evidence>
<proteinExistence type="predicted"/>
<evidence type="ECO:0000313" key="2">
    <source>
        <dbReference type="EMBL" id="ODP26151.1"/>
    </source>
</evidence>
<name>A0A1E3KXW0_9BACL</name>